<dbReference type="RefSeq" id="WP_236339363.1">
    <property type="nucleotide sequence ID" value="NZ_CAKMMF010000004.1"/>
</dbReference>
<dbReference type="NCBIfam" id="TIGR00205">
    <property type="entry name" value="fliE"/>
    <property type="match status" value="1"/>
</dbReference>
<reference evidence="6" key="1">
    <citation type="submission" date="2022-01" db="EMBL/GenBank/DDBJ databases">
        <authorList>
            <person name="Criscuolo A."/>
        </authorList>
    </citation>
    <scope>NUCLEOTIDE SEQUENCE</scope>
    <source>
        <strain evidence="6">CIP111893</strain>
    </source>
</reference>
<gene>
    <name evidence="4 6" type="primary">fliE</name>
    <name evidence="6" type="ORF">PAECIP111893_01015</name>
</gene>
<evidence type="ECO:0000256" key="2">
    <source>
        <dbReference type="ARBA" id="ARBA00009272"/>
    </source>
</evidence>
<dbReference type="Proteomes" id="UP000838686">
    <property type="component" value="Unassembled WGS sequence"/>
</dbReference>
<dbReference type="PRINTS" id="PR01006">
    <property type="entry name" value="FLGHOOKFLIE"/>
</dbReference>
<accession>A0ABM9BZD6</accession>
<comment type="similarity">
    <text evidence="2 4">Belongs to the FliE family.</text>
</comment>
<proteinExistence type="inferred from homology"/>
<evidence type="ECO:0000313" key="7">
    <source>
        <dbReference type="Proteomes" id="UP000838686"/>
    </source>
</evidence>
<comment type="caution">
    <text evidence="6">The sequence shown here is derived from an EMBL/GenBank/DDBJ whole genome shotgun (WGS) entry which is preliminary data.</text>
</comment>
<keyword evidence="3 4" id="KW-0975">Bacterial flagellum</keyword>
<sequence length="101" mass="11263">MINQTMLNPVQAVRMTESSAVKDKTPAEMTKSFGEFLQNALDGVSAQEQNAHVMSDKYLIGQVDVSEVMIAAEQAQLSLQLTSQIRNKVVEAYQDIMRMQL</sequence>
<protein>
    <recommendedName>
        <fullName evidence="4 5">Flagellar hook-basal body complex protein FliE</fullName>
    </recommendedName>
</protein>
<dbReference type="PANTHER" id="PTHR34653">
    <property type="match status" value="1"/>
</dbReference>
<keyword evidence="7" id="KW-1185">Reference proteome</keyword>
<dbReference type="InterPro" id="IPR001624">
    <property type="entry name" value="FliE"/>
</dbReference>
<evidence type="ECO:0000256" key="5">
    <source>
        <dbReference type="NCBIfam" id="TIGR00205"/>
    </source>
</evidence>
<evidence type="ECO:0000256" key="1">
    <source>
        <dbReference type="ARBA" id="ARBA00004117"/>
    </source>
</evidence>
<dbReference type="EMBL" id="CAKMMF010000004">
    <property type="protein sequence ID" value="CAH1197855.1"/>
    <property type="molecule type" value="Genomic_DNA"/>
</dbReference>
<dbReference type="Pfam" id="PF02049">
    <property type="entry name" value="FliE"/>
    <property type="match status" value="1"/>
</dbReference>
<organism evidence="6 7">
    <name type="scientific">Paenibacillus plantiphilus</name>
    <dbReference type="NCBI Taxonomy" id="2905650"/>
    <lineage>
        <taxon>Bacteria</taxon>
        <taxon>Bacillati</taxon>
        <taxon>Bacillota</taxon>
        <taxon>Bacilli</taxon>
        <taxon>Bacillales</taxon>
        <taxon>Paenibacillaceae</taxon>
        <taxon>Paenibacillus</taxon>
    </lineage>
</organism>
<evidence type="ECO:0000313" key="6">
    <source>
        <dbReference type="EMBL" id="CAH1197855.1"/>
    </source>
</evidence>
<name>A0ABM9BZD6_9BACL</name>
<keyword evidence="6" id="KW-0969">Cilium</keyword>
<keyword evidence="6" id="KW-0966">Cell projection</keyword>
<evidence type="ECO:0000256" key="3">
    <source>
        <dbReference type="ARBA" id="ARBA00023143"/>
    </source>
</evidence>
<evidence type="ECO:0000256" key="4">
    <source>
        <dbReference type="HAMAP-Rule" id="MF_00724"/>
    </source>
</evidence>
<dbReference type="HAMAP" id="MF_00724">
    <property type="entry name" value="FliE"/>
    <property type="match status" value="1"/>
</dbReference>
<comment type="subcellular location">
    <subcellularLocation>
        <location evidence="1 4">Bacterial flagellum basal body</location>
    </subcellularLocation>
</comment>
<dbReference type="PANTHER" id="PTHR34653:SF1">
    <property type="entry name" value="FLAGELLAR HOOK-BASAL BODY COMPLEX PROTEIN FLIE"/>
    <property type="match status" value="1"/>
</dbReference>
<keyword evidence="6" id="KW-0282">Flagellum</keyword>